<organism evidence="2 3">
    <name type="scientific">Microcystis aeruginosa NIES-2549</name>
    <dbReference type="NCBI Taxonomy" id="1641812"/>
    <lineage>
        <taxon>Bacteria</taxon>
        <taxon>Bacillati</taxon>
        <taxon>Cyanobacteriota</taxon>
        <taxon>Cyanophyceae</taxon>
        <taxon>Oscillatoriophycideae</taxon>
        <taxon>Chroococcales</taxon>
        <taxon>Microcystaceae</taxon>
        <taxon>Microcystis</taxon>
    </lineage>
</organism>
<proteinExistence type="predicted"/>
<dbReference type="InterPro" id="IPR049250">
    <property type="entry name" value="DUF6883"/>
</dbReference>
<evidence type="ECO:0000313" key="2">
    <source>
        <dbReference type="EMBL" id="AKE64307.1"/>
    </source>
</evidence>
<dbReference type="AlphaFoldDB" id="A0A0F6U3S6"/>
<dbReference type="HOGENOM" id="CLU_137827_2_0_3"/>
<protein>
    <recommendedName>
        <fullName evidence="1">DUF6883 domain-containing protein</fullName>
    </recommendedName>
</protein>
<evidence type="ECO:0000313" key="3">
    <source>
        <dbReference type="Proteomes" id="UP000034103"/>
    </source>
</evidence>
<dbReference type="EMBL" id="CP011304">
    <property type="protein sequence ID" value="AKE64307.1"/>
    <property type="molecule type" value="Genomic_DNA"/>
</dbReference>
<dbReference type="PATRIC" id="fig|1641812.3.peg.2021"/>
<dbReference type="Proteomes" id="UP000034103">
    <property type="component" value="Chromosome"/>
</dbReference>
<dbReference type="RefSeq" id="WP_002764286.1">
    <property type="nucleotide sequence ID" value="NZ_CP011304.1"/>
</dbReference>
<name>A0A0F6U3S6_MICAE</name>
<dbReference type="Pfam" id="PF21814">
    <property type="entry name" value="DUF6883"/>
    <property type="match status" value="1"/>
</dbReference>
<evidence type="ECO:0000259" key="1">
    <source>
        <dbReference type="Pfam" id="PF21814"/>
    </source>
</evidence>
<accession>A0A0F6U3S6</accession>
<sequence length="106" mass="12077">MPYLNPNATIPPAKLTQYLLVLQPKDDKSGFLAQAGYNLDNWQVLEQDLRRILLNEATLNKPTKFGDIYEIKGLLQGVNGINLRVSTYWIIDSLTKETRFVTLLPD</sequence>
<gene>
    <name evidence="2" type="ORF">MYAER_1959</name>
</gene>
<reference evidence="2 3" key="1">
    <citation type="journal article" date="2015" name="Genome Announc.">
        <title>Complete Genome Sequence of Microcystis aeruginosa NIES-2549, a Bloom-Forming Cyanobacterium from Lake Kasumigaura, Japan.</title>
        <authorList>
            <person name="Yamaguchi H."/>
            <person name="Suzuki S."/>
            <person name="Tanabe Y."/>
            <person name="Osana Y."/>
            <person name="Shimura Y."/>
            <person name="Ishida K."/>
            <person name="Kawachi M."/>
        </authorList>
    </citation>
    <scope>NUCLEOTIDE SEQUENCE [LARGE SCALE GENOMIC DNA]</scope>
    <source>
        <strain evidence="2 3">NIES-2549</strain>
    </source>
</reference>
<feature type="domain" description="DUF6883" evidence="1">
    <location>
        <begin position="8"/>
        <end position="105"/>
    </location>
</feature>